<evidence type="ECO:0000313" key="2">
    <source>
        <dbReference type="EMBL" id="ALS04300.1"/>
    </source>
</evidence>
<sequence>MASAAEVNFDQVKTASEDGSSVILDVRNPDEFAAGHIPSAVNVPLGELQEALGLAADKFQEKYKAALPGKEAAVICHCKMGGRAAKGCDVMKEAGFTNVQIYKGSFMDWTEKGGQVVKE</sequence>
<dbReference type="EMBL" id="KT754466">
    <property type="protein sequence ID" value="ALS04300.1"/>
    <property type="molecule type" value="mRNA"/>
</dbReference>
<dbReference type="InterPro" id="IPR001763">
    <property type="entry name" value="Rhodanese-like_dom"/>
</dbReference>
<feature type="domain" description="Rhodanese" evidence="1">
    <location>
        <begin position="17"/>
        <end position="118"/>
    </location>
</feature>
<dbReference type="SUPFAM" id="SSF52821">
    <property type="entry name" value="Rhodanese/Cell cycle control phosphatase"/>
    <property type="match status" value="1"/>
</dbReference>
<dbReference type="GO" id="GO:0004792">
    <property type="term" value="F:thiosulfate-cyanide sulfurtransferase activity"/>
    <property type="evidence" value="ECO:0007669"/>
    <property type="project" value="TreeGrafter"/>
</dbReference>
<dbReference type="PROSITE" id="PS50206">
    <property type="entry name" value="RHODANESE_3"/>
    <property type="match status" value="1"/>
</dbReference>
<accession>A0A0U2V177</accession>
<dbReference type="SMART" id="SM00450">
    <property type="entry name" value="RHOD"/>
    <property type="match status" value="1"/>
</dbReference>
<dbReference type="GO" id="GO:0005739">
    <property type="term" value="C:mitochondrion"/>
    <property type="evidence" value="ECO:0007669"/>
    <property type="project" value="TreeGrafter"/>
</dbReference>
<dbReference type="Gene3D" id="3.40.250.10">
    <property type="entry name" value="Rhodanese-like domain"/>
    <property type="match status" value="1"/>
</dbReference>
<protein>
    <submittedName>
        <fullName evidence="2">Endoplasmic reticulum protein</fullName>
    </submittedName>
</protein>
<dbReference type="PANTHER" id="PTHR44086:SF10">
    <property type="entry name" value="THIOSULFATE SULFURTRANSFERASE_RHODANESE-LIKE DOMAIN-CONTAINING PROTEIN 3"/>
    <property type="match status" value="1"/>
</dbReference>
<evidence type="ECO:0000259" key="1">
    <source>
        <dbReference type="PROSITE" id="PS50206"/>
    </source>
</evidence>
<reference evidence="2" key="1">
    <citation type="journal article" date="2015" name="Sci. Rep.">
        <title>Spliced leader RNA trans-splicing discovered in copepods.</title>
        <authorList>
            <person name="Yang F."/>
            <person name="Xu D."/>
            <person name="Zhuang Y."/>
            <person name="Yi X."/>
            <person name="Huang Y."/>
            <person name="Chen H."/>
            <person name="Lin S."/>
            <person name="Campbell D.A."/>
            <person name="Sturm N.R."/>
            <person name="Liu G."/>
            <person name="Zhang H."/>
        </authorList>
    </citation>
    <scope>NUCLEOTIDE SEQUENCE</scope>
</reference>
<dbReference type="Pfam" id="PF00581">
    <property type="entry name" value="Rhodanese"/>
    <property type="match status" value="1"/>
</dbReference>
<dbReference type="AlphaFoldDB" id="A0A0U2V177"/>
<dbReference type="PANTHER" id="PTHR44086">
    <property type="entry name" value="THIOSULFATE SULFURTRANSFERASE RDL2, MITOCHONDRIAL-RELATED"/>
    <property type="match status" value="1"/>
</dbReference>
<dbReference type="InterPro" id="IPR036873">
    <property type="entry name" value="Rhodanese-like_dom_sf"/>
</dbReference>
<name>A0A0U2V177_ACAPC</name>
<proteinExistence type="evidence at transcript level"/>
<organism evidence="2">
    <name type="scientific">Acartia pacifica</name>
    <name type="common">Copepod</name>
    <dbReference type="NCBI Taxonomy" id="335913"/>
    <lineage>
        <taxon>Eukaryota</taxon>
        <taxon>Metazoa</taxon>
        <taxon>Ecdysozoa</taxon>
        <taxon>Arthropoda</taxon>
        <taxon>Crustacea</taxon>
        <taxon>Multicrustacea</taxon>
        <taxon>Hexanauplia</taxon>
        <taxon>Copepoda</taxon>
        <taxon>Calanoida</taxon>
        <taxon>Acartiidae</taxon>
        <taxon>Acartia</taxon>
    </lineage>
</organism>